<dbReference type="KEGG" id="ohi:H8790_02940"/>
<name>A0A7G9B631_9FIRM</name>
<evidence type="ECO:0000313" key="1">
    <source>
        <dbReference type="EMBL" id="QNL45012.1"/>
    </source>
</evidence>
<sequence length="84" mass="9358">MLNGSTLVSLLEAMQLETGCEYLSDLRRLQEWQRIRLARALEGLAAESAPLREWNDALAYLSKEQPQGTSEAARARLILSLRGG</sequence>
<dbReference type="Proteomes" id="UP000515960">
    <property type="component" value="Chromosome"/>
</dbReference>
<proteinExistence type="predicted"/>
<accession>A0A7G9B631</accession>
<dbReference type="EMBL" id="CP060490">
    <property type="protein sequence ID" value="QNL45012.1"/>
    <property type="molecule type" value="Genomic_DNA"/>
</dbReference>
<dbReference type="RefSeq" id="WP_187333531.1">
    <property type="nucleotide sequence ID" value="NZ_CP060490.1"/>
</dbReference>
<keyword evidence="2" id="KW-1185">Reference proteome</keyword>
<gene>
    <name evidence="1" type="ORF">H8790_02940</name>
</gene>
<dbReference type="AlphaFoldDB" id="A0A7G9B631"/>
<organism evidence="1 2">
    <name type="scientific">Oscillibacter hominis</name>
    <dbReference type="NCBI Taxonomy" id="2763056"/>
    <lineage>
        <taxon>Bacteria</taxon>
        <taxon>Bacillati</taxon>
        <taxon>Bacillota</taxon>
        <taxon>Clostridia</taxon>
        <taxon>Eubacteriales</taxon>
        <taxon>Oscillospiraceae</taxon>
        <taxon>Oscillibacter</taxon>
    </lineage>
</organism>
<evidence type="ECO:0000313" key="2">
    <source>
        <dbReference type="Proteomes" id="UP000515960"/>
    </source>
</evidence>
<protein>
    <submittedName>
        <fullName evidence="1">Uncharacterized protein</fullName>
    </submittedName>
</protein>
<reference evidence="1 2" key="1">
    <citation type="submission" date="2020-08" db="EMBL/GenBank/DDBJ databases">
        <authorList>
            <person name="Liu C."/>
            <person name="Sun Q."/>
        </authorList>
    </citation>
    <scope>NUCLEOTIDE SEQUENCE [LARGE SCALE GENOMIC DNA]</scope>
    <source>
        <strain evidence="1 2">NSJ-62</strain>
    </source>
</reference>